<protein>
    <submittedName>
        <fullName evidence="3">Glycoside hydrolase/peptidoglycan hydrolase</fullName>
    </submittedName>
</protein>
<accession>A0A385DVT4</accession>
<sequence length="157" mass="19129">MKQRVYNILMLLLIGGLYGLYYIDYQEEHKEPVKVDVLRLEQPEFLLSEAPDDYLMEALEYYNVKHKNIVYAQAILETGHFRSKVCKEYNNLFGLYNSYKKDYYKFDHWSESVVAYLNYIQYRYKPPDDYYQFLIKIGYAEDPQYVEKLKNIVKRYE</sequence>
<keyword evidence="1" id="KW-1133">Transmembrane helix</keyword>
<dbReference type="GO" id="GO:0004040">
    <property type="term" value="F:amidase activity"/>
    <property type="evidence" value="ECO:0007669"/>
    <property type="project" value="InterPro"/>
</dbReference>
<dbReference type="EMBL" id="MH675552">
    <property type="protein sequence ID" value="AXQ62732.1"/>
    <property type="molecule type" value="Genomic_DNA"/>
</dbReference>
<evidence type="ECO:0000256" key="1">
    <source>
        <dbReference type="SAM" id="Phobius"/>
    </source>
</evidence>
<keyword evidence="1" id="KW-0812">Transmembrane</keyword>
<evidence type="ECO:0000313" key="3">
    <source>
        <dbReference type="EMBL" id="AXQ62732.1"/>
    </source>
</evidence>
<organism evidence="3 4">
    <name type="scientific">Bacteroides phage crAss001</name>
    <name type="common">Bacteroides phage PhiCrAss001</name>
    <dbReference type="NCBI Taxonomy" id="2301731"/>
    <lineage>
        <taxon>Viruses</taxon>
        <taxon>Duplodnaviria</taxon>
        <taxon>Heunggongvirae</taxon>
        <taxon>Uroviricota</taxon>
        <taxon>Caudoviricetes</taxon>
        <taxon>Crassvirales</taxon>
        <taxon>Steigviridae</taxon>
        <taxon>Asinivirinae</taxon>
        <taxon>Kehishuvirus</taxon>
        <taxon>Kehishuvirus primarius</taxon>
    </lineage>
</organism>
<keyword evidence="1" id="KW-0472">Membrane</keyword>
<dbReference type="Gene3D" id="1.10.530.10">
    <property type="match status" value="2"/>
</dbReference>
<keyword evidence="3" id="KW-0378">Hydrolase</keyword>
<reference evidence="3 4" key="1">
    <citation type="submission" date="2018-07" db="EMBL/GenBank/DDBJ databases">
        <title>PhiCrAss001, a member of the most abundant bacteriophage family in the human gut, infects Bacteroides.</title>
        <authorList>
            <person name="Shkoporov A.N."/>
            <person name="Khokhlova E.V."/>
            <person name="Fitzgerald C.B."/>
            <person name="Stockdale S.R."/>
            <person name="Draper L.A."/>
            <person name="Ross R.P."/>
            <person name="Hill C."/>
        </authorList>
    </citation>
    <scope>NUCLEOTIDE SEQUENCE [LARGE SCALE GENOMIC DNA]</scope>
    <source>
        <strain evidence="4">crAss001</strain>
    </source>
</reference>
<feature type="domain" description="Mannosyl-glycoprotein endo-beta-N-acetylglucosamidase-like" evidence="2">
    <location>
        <begin position="54"/>
        <end position="157"/>
    </location>
</feature>
<dbReference type="InterPro" id="IPR002901">
    <property type="entry name" value="MGlyc_endo_b_GlcNAc-like_dom"/>
</dbReference>
<dbReference type="Proteomes" id="UP000262320">
    <property type="component" value="Segment"/>
</dbReference>
<evidence type="ECO:0000313" key="4">
    <source>
        <dbReference type="Proteomes" id="UP000262320"/>
    </source>
</evidence>
<gene>
    <name evidence="3" type="ORF">crAss001_89</name>
</gene>
<feature type="transmembrane region" description="Helical" evidence="1">
    <location>
        <begin position="6"/>
        <end position="23"/>
    </location>
</feature>
<name>A0A385DVT4_BPCA1</name>
<organismHost>
    <name type="scientific">Bacteroides intestinalis</name>
    <dbReference type="NCBI Taxonomy" id="329854"/>
</organismHost>
<dbReference type="Pfam" id="PF01832">
    <property type="entry name" value="Glucosaminidase"/>
    <property type="match status" value="1"/>
</dbReference>
<evidence type="ECO:0000259" key="2">
    <source>
        <dbReference type="Pfam" id="PF01832"/>
    </source>
</evidence>
<keyword evidence="4" id="KW-1185">Reference proteome</keyword>
<proteinExistence type="predicted"/>